<gene>
    <name evidence="12" type="primary">corA</name>
    <name evidence="13" type="ORF">Rain11_0321</name>
</gene>
<evidence type="ECO:0000256" key="4">
    <source>
        <dbReference type="ARBA" id="ARBA00022475"/>
    </source>
</evidence>
<dbReference type="PANTHER" id="PTHR46494:SF1">
    <property type="entry name" value="CORA FAMILY METAL ION TRANSPORTER (EUROFUNG)"/>
    <property type="match status" value="1"/>
</dbReference>
<dbReference type="EMBL" id="NKXO01000004">
    <property type="protein sequence ID" value="PKQ70591.1"/>
    <property type="molecule type" value="Genomic_DNA"/>
</dbReference>
<evidence type="ECO:0000256" key="1">
    <source>
        <dbReference type="ARBA" id="ARBA00004651"/>
    </source>
</evidence>
<evidence type="ECO:0000313" key="14">
    <source>
        <dbReference type="Proteomes" id="UP000233387"/>
    </source>
</evidence>
<dbReference type="RefSeq" id="WP_101357587.1">
    <property type="nucleotide sequence ID" value="NZ_NKXO01000004.1"/>
</dbReference>
<comment type="caution">
    <text evidence="13">The sequence shown here is derived from an EMBL/GenBank/DDBJ whole genome shotgun (WGS) entry which is preliminary data.</text>
</comment>
<evidence type="ECO:0000313" key="13">
    <source>
        <dbReference type="EMBL" id="PKQ70591.1"/>
    </source>
</evidence>
<keyword evidence="5 12" id="KW-0812">Transmembrane</keyword>
<keyword evidence="14" id="KW-1185">Reference proteome</keyword>
<evidence type="ECO:0000256" key="10">
    <source>
        <dbReference type="ARBA" id="ARBA00034269"/>
    </source>
</evidence>
<evidence type="ECO:0000256" key="5">
    <source>
        <dbReference type="ARBA" id="ARBA00022692"/>
    </source>
</evidence>
<dbReference type="AlphaFoldDB" id="A0A2N3IJY6"/>
<evidence type="ECO:0000256" key="11">
    <source>
        <dbReference type="ARBA" id="ARBA00045497"/>
    </source>
</evidence>
<protein>
    <recommendedName>
        <fullName evidence="12">Magnesium transport protein CorA</fullName>
    </recommendedName>
</protein>
<dbReference type="GO" id="GO:0015095">
    <property type="term" value="F:magnesium ion transmembrane transporter activity"/>
    <property type="evidence" value="ECO:0007669"/>
    <property type="project" value="UniProtKB-UniRule"/>
</dbReference>
<name>A0A2N3IJY6_9BACT</name>
<evidence type="ECO:0000256" key="6">
    <source>
        <dbReference type="ARBA" id="ARBA00022842"/>
    </source>
</evidence>
<keyword evidence="8 12" id="KW-0406">Ion transport</keyword>
<evidence type="ECO:0000256" key="8">
    <source>
        <dbReference type="ARBA" id="ARBA00023065"/>
    </source>
</evidence>
<dbReference type="GO" id="GO:0000287">
    <property type="term" value="F:magnesium ion binding"/>
    <property type="evidence" value="ECO:0007669"/>
    <property type="project" value="TreeGrafter"/>
</dbReference>
<dbReference type="OrthoDB" id="9803416at2"/>
<organism evidence="13 14">
    <name type="scientific">Raineya orbicola</name>
    <dbReference type="NCBI Taxonomy" id="2016530"/>
    <lineage>
        <taxon>Bacteria</taxon>
        <taxon>Pseudomonadati</taxon>
        <taxon>Bacteroidota</taxon>
        <taxon>Cytophagia</taxon>
        <taxon>Cytophagales</taxon>
        <taxon>Raineyaceae</taxon>
        <taxon>Raineya</taxon>
    </lineage>
</organism>
<dbReference type="GO" id="GO:0015087">
    <property type="term" value="F:cobalt ion transmembrane transporter activity"/>
    <property type="evidence" value="ECO:0007669"/>
    <property type="project" value="UniProtKB-UniRule"/>
</dbReference>
<proteinExistence type="inferred from homology"/>
<accession>A0A2N3IJY6</accession>
<keyword evidence="7 12" id="KW-1133">Transmembrane helix</keyword>
<dbReference type="GO" id="GO:0050897">
    <property type="term" value="F:cobalt ion binding"/>
    <property type="evidence" value="ECO:0007669"/>
    <property type="project" value="TreeGrafter"/>
</dbReference>
<dbReference type="Gene3D" id="3.30.460.20">
    <property type="entry name" value="CorA soluble domain-like"/>
    <property type="match status" value="1"/>
</dbReference>
<dbReference type="SUPFAM" id="SSF143865">
    <property type="entry name" value="CorA soluble domain-like"/>
    <property type="match status" value="1"/>
</dbReference>
<keyword evidence="3 12" id="KW-0813">Transport</keyword>
<evidence type="ECO:0000256" key="9">
    <source>
        <dbReference type="ARBA" id="ARBA00023136"/>
    </source>
</evidence>
<evidence type="ECO:0000256" key="7">
    <source>
        <dbReference type="ARBA" id="ARBA00022989"/>
    </source>
</evidence>
<evidence type="ECO:0000256" key="2">
    <source>
        <dbReference type="ARBA" id="ARBA00009765"/>
    </source>
</evidence>
<dbReference type="GO" id="GO:0005886">
    <property type="term" value="C:plasma membrane"/>
    <property type="evidence" value="ECO:0007669"/>
    <property type="project" value="UniProtKB-SubCell"/>
</dbReference>
<dbReference type="Gene3D" id="1.20.58.340">
    <property type="entry name" value="Magnesium transport protein CorA, transmembrane region"/>
    <property type="match status" value="2"/>
</dbReference>
<keyword evidence="6 12" id="KW-0460">Magnesium</keyword>
<dbReference type="NCBIfam" id="TIGR00383">
    <property type="entry name" value="corA"/>
    <property type="match status" value="1"/>
</dbReference>
<dbReference type="SUPFAM" id="SSF144083">
    <property type="entry name" value="Magnesium transport protein CorA, transmembrane region"/>
    <property type="match status" value="1"/>
</dbReference>
<dbReference type="InterPro" id="IPR045863">
    <property type="entry name" value="CorA_TM1_TM2"/>
</dbReference>
<dbReference type="InterPro" id="IPR045861">
    <property type="entry name" value="CorA_cytoplasmic_dom"/>
</dbReference>
<reference evidence="13 14" key="1">
    <citation type="submission" date="2017-06" db="EMBL/GenBank/DDBJ databases">
        <title>Raineya orbicola gen. nov., sp. nov. a slightly thermophilic bacterium of the phylum Bacteroidetes and the description of Raineyaceae fam. nov.</title>
        <authorList>
            <person name="Albuquerque L."/>
            <person name="Polonia A.R.M."/>
            <person name="Barroso C."/>
            <person name="Froufe H.J.C."/>
            <person name="Lage O."/>
            <person name="Lobo-Da-Cunha A."/>
            <person name="Egas C."/>
            <person name="Da Costa M.S."/>
        </authorList>
    </citation>
    <scope>NUCLEOTIDE SEQUENCE [LARGE SCALE GENOMIC DNA]</scope>
    <source>
        <strain evidence="13 14">SPSPC-11</strain>
    </source>
</reference>
<dbReference type="FunFam" id="1.20.58.340:FF:000004">
    <property type="entry name" value="Magnesium transport protein CorA"/>
    <property type="match status" value="1"/>
</dbReference>
<dbReference type="Pfam" id="PF01544">
    <property type="entry name" value="CorA"/>
    <property type="match status" value="1"/>
</dbReference>
<evidence type="ECO:0000256" key="12">
    <source>
        <dbReference type="RuleBase" id="RU362010"/>
    </source>
</evidence>
<comment type="similarity">
    <text evidence="2 12">Belongs to the CorA metal ion transporter (MIT) (TC 1.A.35) family.</text>
</comment>
<keyword evidence="9 12" id="KW-0472">Membrane</keyword>
<comment type="catalytic activity">
    <reaction evidence="10">
        <text>Mg(2+)(in) = Mg(2+)(out)</text>
        <dbReference type="Rhea" id="RHEA:29827"/>
        <dbReference type="ChEBI" id="CHEBI:18420"/>
    </reaction>
</comment>
<comment type="function">
    <text evidence="11">Mediates influx of magnesium ions. Alternates between open and closed states. Activated by low cytoplasmic Mg(2+) levels. Inactive when cytoplasmic Mg(2+) levels are high.</text>
</comment>
<feature type="transmembrane region" description="Helical" evidence="12">
    <location>
        <begin position="352"/>
        <end position="372"/>
    </location>
</feature>
<dbReference type="Proteomes" id="UP000233387">
    <property type="component" value="Unassembled WGS sequence"/>
</dbReference>
<dbReference type="PANTHER" id="PTHR46494">
    <property type="entry name" value="CORA FAMILY METAL ION TRANSPORTER (EUROFUNG)"/>
    <property type="match status" value="1"/>
</dbReference>
<comment type="subcellular location">
    <subcellularLocation>
        <location evidence="1">Cell membrane</location>
        <topology evidence="1">Multi-pass membrane protein</topology>
    </subcellularLocation>
    <subcellularLocation>
        <location evidence="12">Membrane</location>
        <topology evidence="12">Multi-pass membrane protein</topology>
    </subcellularLocation>
</comment>
<feature type="transmembrane region" description="Helical" evidence="12">
    <location>
        <begin position="309"/>
        <end position="332"/>
    </location>
</feature>
<dbReference type="InterPro" id="IPR004488">
    <property type="entry name" value="Mg/Co-transport_prot_CorA"/>
</dbReference>
<dbReference type="InterPro" id="IPR002523">
    <property type="entry name" value="MgTranspt_CorA/ZnTranspt_ZntB"/>
</dbReference>
<dbReference type="CDD" id="cd12828">
    <property type="entry name" value="TmCorA-like_1"/>
    <property type="match status" value="1"/>
</dbReference>
<sequence>MSSSDRRSQELDIIPETFSGYKRVQGAYPGYYDVQSDVIPEIRVFSYNAEVCFEHKFNGLSELFAYLDKQPDTLKHWIDTEGIGNTAFFDSLKNYFKLHNLAIEDAVSGDQRPKVETYDEHIFIISRMLYHLPENNKLINEQVAFFVLPNILLTIQDEYEDCLEPVRERLRKGKGTMRASSIFYLTYALIDAIVDNYFPMAENIAQRLNELEDKIITNVNNVSIHDILQIKREILQIRKAALAERDKISELLRCEHPLKDPKVEVYLRDTYDHCLQILEVLDDEKEIAYSLAEAYNSTLTHKTNEVMKVLTIISAIFIPLTFIVGVYGMNFAPEGLEKEALPLNMPELYHPYGYIGVWIVMIAIAIGAFIFFKRKRWI</sequence>
<evidence type="ECO:0000256" key="3">
    <source>
        <dbReference type="ARBA" id="ARBA00022448"/>
    </source>
</evidence>
<keyword evidence="4 12" id="KW-1003">Cell membrane</keyword>